<gene>
    <name evidence="5" type="ORF">SAMN02745220_02170</name>
</gene>
<dbReference type="InterPro" id="IPR008920">
    <property type="entry name" value="TF_FadR/GntR_C"/>
</dbReference>
<sequence length="225" mass="25592">MKSLKFDDTQGIKLNRATVAIEIQALIRKMVFTGTLAAGDRINEKLFSEKLGVSRGPIREALQALRQEGLVEIIPNRGAFLRKLSMKDVLDLYDVMAGLGFSAGRLLPMRITEKQLSDLKGLHEKMVRAVSEDDPLSFFKYNQVFHELLFKATKNDTLLEMMRGIEKRMMLYLHREATKTFMLRDSNMQHEKILTAISKGDSEGAAVALMQHVLFGKQRTIDQMM</sequence>
<dbReference type="RefSeq" id="WP_073613470.1">
    <property type="nucleotide sequence ID" value="NZ_FRFE01000009.1"/>
</dbReference>
<protein>
    <submittedName>
        <fullName evidence="5">DNA-binding transcriptional regulator, GntR family</fullName>
    </submittedName>
</protein>
<reference evidence="5 6" key="1">
    <citation type="submission" date="2016-12" db="EMBL/GenBank/DDBJ databases">
        <authorList>
            <person name="Song W.-J."/>
            <person name="Kurnit D.M."/>
        </authorList>
    </citation>
    <scope>NUCLEOTIDE SEQUENCE [LARGE SCALE GENOMIC DNA]</scope>
    <source>
        <strain evidence="5 6">DSM 18488</strain>
    </source>
</reference>
<dbReference type="OrthoDB" id="5499567at2"/>
<evidence type="ECO:0000256" key="1">
    <source>
        <dbReference type="ARBA" id="ARBA00023015"/>
    </source>
</evidence>
<dbReference type="SMART" id="SM00345">
    <property type="entry name" value="HTH_GNTR"/>
    <property type="match status" value="1"/>
</dbReference>
<dbReference type="AlphaFoldDB" id="A0A1M7Y6D9"/>
<organism evidence="5 6">
    <name type="scientific">Desulfopila aestuarii DSM 18488</name>
    <dbReference type="NCBI Taxonomy" id="1121416"/>
    <lineage>
        <taxon>Bacteria</taxon>
        <taxon>Pseudomonadati</taxon>
        <taxon>Thermodesulfobacteriota</taxon>
        <taxon>Desulfobulbia</taxon>
        <taxon>Desulfobulbales</taxon>
        <taxon>Desulfocapsaceae</taxon>
        <taxon>Desulfopila</taxon>
    </lineage>
</organism>
<dbReference type="SUPFAM" id="SSF46785">
    <property type="entry name" value="Winged helix' DNA-binding domain"/>
    <property type="match status" value="1"/>
</dbReference>
<evidence type="ECO:0000313" key="5">
    <source>
        <dbReference type="EMBL" id="SHO48170.1"/>
    </source>
</evidence>
<dbReference type="PANTHER" id="PTHR43537">
    <property type="entry name" value="TRANSCRIPTIONAL REGULATOR, GNTR FAMILY"/>
    <property type="match status" value="1"/>
</dbReference>
<dbReference type="PRINTS" id="PR00035">
    <property type="entry name" value="HTHGNTR"/>
</dbReference>
<evidence type="ECO:0000256" key="2">
    <source>
        <dbReference type="ARBA" id="ARBA00023125"/>
    </source>
</evidence>
<dbReference type="EMBL" id="FRFE01000009">
    <property type="protein sequence ID" value="SHO48170.1"/>
    <property type="molecule type" value="Genomic_DNA"/>
</dbReference>
<dbReference type="GO" id="GO:0003700">
    <property type="term" value="F:DNA-binding transcription factor activity"/>
    <property type="evidence" value="ECO:0007669"/>
    <property type="project" value="InterPro"/>
</dbReference>
<keyword evidence="3" id="KW-0804">Transcription</keyword>
<feature type="domain" description="HTH gntR-type" evidence="4">
    <location>
        <begin position="17"/>
        <end position="84"/>
    </location>
</feature>
<dbReference type="InterPro" id="IPR000524">
    <property type="entry name" value="Tscrpt_reg_HTH_GntR"/>
</dbReference>
<dbReference type="Pfam" id="PF00392">
    <property type="entry name" value="GntR"/>
    <property type="match status" value="1"/>
</dbReference>
<dbReference type="InterPro" id="IPR011711">
    <property type="entry name" value="GntR_C"/>
</dbReference>
<accession>A0A1M7Y6D9</accession>
<keyword evidence="6" id="KW-1185">Reference proteome</keyword>
<name>A0A1M7Y6D9_9BACT</name>
<dbReference type="PROSITE" id="PS50949">
    <property type="entry name" value="HTH_GNTR"/>
    <property type="match status" value="1"/>
</dbReference>
<dbReference type="STRING" id="1121416.SAMN02745220_02170"/>
<evidence type="ECO:0000313" key="6">
    <source>
        <dbReference type="Proteomes" id="UP000184603"/>
    </source>
</evidence>
<dbReference type="Pfam" id="PF07729">
    <property type="entry name" value="FCD"/>
    <property type="match status" value="1"/>
</dbReference>
<dbReference type="Gene3D" id="1.20.120.530">
    <property type="entry name" value="GntR ligand-binding domain-like"/>
    <property type="match status" value="1"/>
</dbReference>
<dbReference type="SMART" id="SM00895">
    <property type="entry name" value="FCD"/>
    <property type="match status" value="1"/>
</dbReference>
<dbReference type="CDD" id="cd07377">
    <property type="entry name" value="WHTH_GntR"/>
    <property type="match status" value="1"/>
</dbReference>
<keyword evidence="2 5" id="KW-0238">DNA-binding</keyword>
<dbReference type="PANTHER" id="PTHR43537:SF24">
    <property type="entry name" value="GLUCONATE OPERON TRANSCRIPTIONAL REPRESSOR"/>
    <property type="match status" value="1"/>
</dbReference>
<dbReference type="Gene3D" id="1.10.10.10">
    <property type="entry name" value="Winged helix-like DNA-binding domain superfamily/Winged helix DNA-binding domain"/>
    <property type="match status" value="1"/>
</dbReference>
<dbReference type="Proteomes" id="UP000184603">
    <property type="component" value="Unassembled WGS sequence"/>
</dbReference>
<dbReference type="InterPro" id="IPR036390">
    <property type="entry name" value="WH_DNA-bd_sf"/>
</dbReference>
<proteinExistence type="predicted"/>
<dbReference type="SUPFAM" id="SSF48008">
    <property type="entry name" value="GntR ligand-binding domain-like"/>
    <property type="match status" value="1"/>
</dbReference>
<dbReference type="InterPro" id="IPR036388">
    <property type="entry name" value="WH-like_DNA-bd_sf"/>
</dbReference>
<keyword evidence="1" id="KW-0805">Transcription regulation</keyword>
<dbReference type="GO" id="GO:0003677">
    <property type="term" value="F:DNA binding"/>
    <property type="evidence" value="ECO:0007669"/>
    <property type="project" value="UniProtKB-KW"/>
</dbReference>
<evidence type="ECO:0000256" key="3">
    <source>
        <dbReference type="ARBA" id="ARBA00023163"/>
    </source>
</evidence>
<evidence type="ECO:0000259" key="4">
    <source>
        <dbReference type="PROSITE" id="PS50949"/>
    </source>
</evidence>